<reference evidence="1 2" key="1">
    <citation type="submission" date="2017-03" db="EMBL/GenBank/DDBJ databases">
        <authorList>
            <person name="Afonso C.L."/>
            <person name="Miller P.J."/>
            <person name="Scott M.A."/>
            <person name="Spackman E."/>
            <person name="Goraichik I."/>
            <person name="Dimitrov K.M."/>
            <person name="Suarez D.L."/>
            <person name="Swayne D.E."/>
        </authorList>
    </citation>
    <scope>NUCLEOTIDE SEQUENCE [LARGE SCALE GENOMIC DNA]</scope>
    <source>
        <strain evidence="1 2">CECT 8397</strain>
    </source>
</reference>
<sequence>MNDPSTISLSGRTTGNNCTLSNRINFAIGCIQWCHNQCPTEKTTCISYRGNCHINRATGSCKWRQFCRYQNSRYIIGPELFACHIYAEPFKNVAHDFFSKWGVSESITCTVQADNETISDKVICSNSIKFNQIFDPDRSSGGC</sequence>
<protein>
    <submittedName>
        <fullName evidence="1">Uncharacterized protein</fullName>
    </submittedName>
</protein>
<dbReference type="Proteomes" id="UP000193623">
    <property type="component" value="Unassembled WGS sequence"/>
</dbReference>
<name>A0A1Y5S666_9RHOB</name>
<organism evidence="1 2">
    <name type="scientific">Pseudooctadecabacter jejudonensis</name>
    <dbReference type="NCBI Taxonomy" id="1391910"/>
    <lineage>
        <taxon>Bacteria</taxon>
        <taxon>Pseudomonadati</taxon>
        <taxon>Pseudomonadota</taxon>
        <taxon>Alphaproteobacteria</taxon>
        <taxon>Rhodobacterales</taxon>
        <taxon>Paracoccaceae</taxon>
        <taxon>Pseudooctadecabacter</taxon>
    </lineage>
</organism>
<keyword evidence="2" id="KW-1185">Reference proteome</keyword>
<evidence type="ECO:0000313" key="2">
    <source>
        <dbReference type="Proteomes" id="UP000193623"/>
    </source>
</evidence>
<dbReference type="AlphaFoldDB" id="A0A1Y5S666"/>
<dbReference type="EMBL" id="FWFT01000002">
    <property type="protein sequence ID" value="SLN32165.1"/>
    <property type="molecule type" value="Genomic_DNA"/>
</dbReference>
<evidence type="ECO:0000313" key="1">
    <source>
        <dbReference type="EMBL" id="SLN32165.1"/>
    </source>
</evidence>
<proteinExistence type="predicted"/>
<accession>A0A1Y5S666</accession>
<gene>
    <name evidence="1" type="ORF">PSJ8397_01505</name>
</gene>